<feature type="region of interest" description="Disordered" evidence="1">
    <location>
        <begin position="1"/>
        <end position="55"/>
    </location>
</feature>
<gene>
    <name evidence="2" type="ORF">ARMGADRAFT_1074975</name>
</gene>
<reference evidence="3" key="1">
    <citation type="journal article" date="2017" name="Nat. Ecol. Evol.">
        <title>Genome expansion and lineage-specific genetic innovations in the forest pathogenic fungi Armillaria.</title>
        <authorList>
            <person name="Sipos G."/>
            <person name="Prasanna A.N."/>
            <person name="Walter M.C."/>
            <person name="O'Connor E."/>
            <person name="Balint B."/>
            <person name="Krizsan K."/>
            <person name="Kiss B."/>
            <person name="Hess J."/>
            <person name="Varga T."/>
            <person name="Slot J."/>
            <person name="Riley R."/>
            <person name="Boka B."/>
            <person name="Rigling D."/>
            <person name="Barry K."/>
            <person name="Lee J."/>
            <person name="Mihaltcheva S."/>
            <person name="LaButti K."/>
            <person name="Lipzen A."/>
            <person name="Waldron R."/>
            <person name="Moloney N.M."/>
            <person name="Sperisen C."/>
            <person name="Kredics L."/>
            <person name="Vagvoelgyi C."/>
            <person name="Patrignani A."/>
            <person name="Fitzpatrick D."/>
            <person name="Nagy I."/>
            <person name="Doyle S."/>
            <person name="Anderson J.B."/>
            <person name="Grigoriev I.V."/>
            <person name="Gueldener U."/>
            <person name="Muensterkoetter M."/>
            <person name="Nagy L.G."/>
        </authorList>
    </citation>
    <scope>NUCLEOTIDE SEQUENCE [LARGE SCALE GENOMIC DNA]</scope>
    <source>
        <strain evidence="3">Ar21-2</strain>
    </source>
</reference>
<dbReference type="Proteomes" id="UP000217790">
    <property type="component" value="Unassembled WGS sequence"/>
</dbReference>
<sequence>MDIDAAAASRTIEPMWPDFDGETPQRAYKEPYSSAHPSQDPSVVSSPPVPGSPPRTVAASLSTVIARFMVRRPHRYKGQSALSLSGMNVSAYKTWKNSRTLANSLLRLPNPVDVYSPDLMCRFAVKAGRSFDAA</sequence>
<protein>
    <submittedName>
        <fullName evidence="2">Uncharacterized protein</fullName>
    </submittedName>
</protein>
<name>A0A2H3EC74_ARMGA</name>
<evidence type="ECO:0000313" key="3">
    <source>
        <dbReference type="Proteomes" id="UP000217790"/>
    </source>
</evidence>
<dbReference type="InParanoid" id="A0A2H3EC74"/>
<feature type="compositionally biased region" description="Low complexity" evidence="1">
    <location>
        <begin position="37"/>
        <end position="46"/>
    </location>
</feature>
<accession>A0A2H3EC74</accession>
<dbReference type="AlphaFoldDB" id="A0A2H3EC74"/>
<keyword evidence="3" id="KW-1185">Reference proteome</keyword>
<proteinExistence type="predicted"/>
<organism evidence="2 3">
    <name type="scientific">Armillaria gallica</name>
    <name type="common">Bulbous honey fungus</name>
    <name type="synonym">Armillaria bulbosa</name>
    <dbReference type="NCBI Taxonomy" id="47427"/>
    <lineage>
        <taxon>Eukaryota</taxon>
        <taxon>Fungi</taxon>
        <taxon>Dikarya</taxon>
        <taxon>Basidiomycota</taxon>
        <taxon>Agaricomycotina</taxon>
        <taxon>Agaricomycetes</taxon>
        <taxon>Agaricomycetidae</taxon>
        <taxon>Agaricales</taxon>
        <taxon>Marasmiineae</taxon>
        <taxon>Physalacriaceae</taxon>
        <taxon>Armillaria</taxon>
    </lineage>
</organism>
<evidence type="ECO:0000313" key="2">
    <source>
        <dbReference type="EMBL" id="PBK98103.1"/>
    </source>
</evidence>
<evidence type="ECO:0000256" key="1">
    <source>
        <dbReference type="SAM" id="MobiDB-lite"/>
    </source>
</evidence>
<dbReference type="EMBL" id="KZ293648">
    <property type="protein sequence ID" value="PBK98103.1"/>
    <property type="molecule type" value="Genomic_DNA"/>
</dbReference>